<dbReference type="Proteomes" id="UP001207687">
    <property type="component" value="Unassembled WGS sequence"/>
</dbReference>
<evidence type="ECO:0000256" key="1">
    <source>
        <dbReference type="SAM" id="Coils"/>
    </source>
</evidence>
<evidence type="ECO:0000313" key="3">
    <source>
        <dbReference type="Proteomes" id="UP001207687"/>
    </source>
</evidence>
<keyword evidence="1" id="KW-0175">Coiled coil</keyword>
<organism evidence="2 3">
    <name type="scientific">Lactococcus lactis</name>
    <dbReference type="NCBI Taxonomy" id="1358"/>
    <lineage>
        <taxon>Bacteria</taxon>
        <taxon>Bacillati</taxon>
        <taxon>Bacillota</taxon>
        <taxon>Bacilli</taxon>
        <taxon>Lactobacillales</taxon>
        <taxon>Streptococcaceae</taxon>
        <taxon>Lactococcus</taxon>
    </lineage>
</organism>
<evidence type="ECO:0000313" key="2">
    <source>
        <dbReference type="EMBL" id="MCW2281457.1"/>
    </source>
</evidence>
<reference evidence="2" key="1">
    <citation type="submission" date="2023-08" db="EMBL/GenBank/DDBJ databases">
        <title>Genomic analyses of the natural microbiome of Caenorhabditis elegans.</title>
        <authorList>
            <person name="Samuel B."/>
        </authorList>
    </citation>
    <scope>NUCLEOTIDE SEQUENCE</scope>
    <source>
        <strain evidence="2">BIGb0220</strain>
    </source>
</reference>
<gene>
    <name evidence="2" type="ORF">M2256_001979</name>
</gene>
<accession>A0AAW5TT69</accession>
<name>A0AAW5TT69_9LACT</name>
<sequence>MKFKKLKHEFDELEKENAERKSKHDLKMKQMEKEFKEQEARVAKYFNIWRNEK</sequence>
<proteinExistence type="predicted"/>
<comment type="caution">
    <text evidence="2">The sequence shown here is derived from an EMBL/GenBank/DDBJ whole genome shotgun (WGS) entry which is preliminary data.</text>
</comment>
<evidence type="ECO:0008006" key="4">
    <source>
        <dbReference type="Google" id="ProtNLM"/>
    </source>
</evidence>
<dbReference type="EMBL" id="JAOQNN010000002">
    <property type="protein sequence ID" value="MCW2281457.1"/>
    <property type="molecule type" value="Genomic_DNA"/>
</dbReference>
<feature type="coiled-coil region" evidence="1">
    <location>
        <begin position="3"/>
        <end position="48"/>
    </location>
</feature>
<dbReference type="AlphaFoldDB" id="A0AAW5TT69"/>
<protein>
    <recommendedName>
        <fullName evidence="4">Phage protein</fullName>
    </recommendedName>
</protein>
<dbReference type="RefSeq" id="WP_264654001.1">
    <property type="nucleotide sequence ID" value="NZ_JAOQNN010000002.1"/>
</dbReference>